<protein>
    <recommendedName>
        <fullName evidence="3">HNH nuclease domain-containing protein</fullName>
    </recommendedName>
</protein>
<dbReference type="Proteomes" id="UP000815677">
    <property type="component" value="Unassembled WGS sequence"/>
</dbReference>
<evidence type="ECO:0000313" key="2">
    <source>
        <dbReference type="Proteomes" id="UP000815677"/>
    </source>
</evidence>
<keyword evidence="2" id="KW-1185">Reference proteome</keyword>
<organism evidence="1 2">
    <name type="scientific">Mycena chlorophos</name>
    <name type="common">Agaric fungus</name>
    <name type="synonym">Agaricus chlorophos</name>
    <dbReference type="NCBI Taxonomy" id="658473"/>
    <lineage>
        <taxon>Eukaryota</taxon>
        <taxon>Fungi</taxon>
        <taxon>Dikarya</taxon>
        <taxon>Basidiomycota</taxon>
        <taxon>Agaricomycotina</taxon>
        <taxon>Agaricomycetes</taxon>
        <taxon>Agaricomycetidae</taxon>
        <taxon>Agaricales</taxon>
        <taxon>Marasmiineae</taxon>
        <taxon>Mycenaceae</taxon>
        <taxon>Mycena</taxon>
    </lineage>
</organism>
<proteinExistence type="predicted"/>
<sequence>MSALEQTEDWNDFRADDEPFGPFLRVVLTPAGTGRIHLKLPVRLPKENAEPIAPMKWLRNAAASVMGMDGQLKTSRDAEGAVPDDEEPVEGQPLEFAVDMEMARARSHLFGSDASSRPRREERLKNELVSRHIHCCLTDVPSNICNPVHIIPFHKCDEWIPLLVESRPRSYDLNPEDLTELDTINDIRNAFLASPNVHAYQGNLQLVIIKTPNGILSTTHIPRDDRILTPDVEFPSDVRFTAQWIKGTNADRAVVPNNSDMSFAKGNGDRLPKPSTLLLEYMFGVALVKHWGYGQDFLGPEHRANIRRPVPAPLDPTLKRKIREQKAASQGGRTAEGISQLEAEELVYRLGGGTREFRADRVMQWRERTLHDTASEDHQPQ</sequence>
<evidence type="ECO:0008006" key="3">
    <source>
        <dbReference type="Google" id="ProtNLM"/>
    </source>
</evidence>
<accession>A0ABQ0L9V3</accession>
<name>A0ABQ0L9V3_MYCCL</name>
<evidence type="ECO:0000313" key="1">
    <source>
        <dbReference type="EMBL" id="GAT47742.1"/>
    </source>
</evidence>
<reference evidence="1" key="1">
    <citation type="submission" date="2014-09" db="EMBL/GenBank/DDBJ databases">
        <title>Genome sequence of the luminous mushroom Mycena chlorophos for searching fungal bioluminescence genes.</title>
        <authorList>
            <person name="Tanaka Y."/>
            <person name="Kasuga D."/>
            <person name="Oba Y."/>
            <person name="Hase S."/>
            <person name="Sato K."/>
            <person name="Oba Y."/>
            <person name="Sakakibara Y."/>
        </authorList>
    </citation>
    <scope>NUCLEOTIDE SEQUENCE</scope>
</reference>
<dbReference type="EMBL" id="DF843940">
    <property type="protein sequence ID" value="GAT47742.1"/>
    <property type="molecule type" value="Genomic_DNA"/>
</dbReference>
<gene>
    <name evidence="1" type="ORF">MCHLO_05188</name>
</gene>